<evidence type="ECO:0000256" key="1">
    <source>
        <dbReference type="ARBA" id="ARBA00022737"/>
    </source>
</evidence>
<feature type="domain" description="C-type lectin" evidence="6">
    <location>
        <begin position="32"/>
        <end position="134"/>
    </location>
</feature>
<accession>A0A7I8VGA9</accession>
<evidence type="ECO:0000313" key="9">
    <source>
        <dbReference type="EMBL" id="CAD5114730.1"/>
    </source>
</evidence>
<feature type="domain" description="Fibronectin type-III" evidence="8">
    <location>
        <begin position="1008"/>
        <end position="1107"/>
    </location>
</feature>
<dbReference type="GO" id="GO:0007411">
    <property type="term" value="P:axon guidance"/>
    <property type="evidence" value="ECO:0007669"/>
    <property type="project" value="TreeGrafter"/>
</dbReference>
<dbReference type="AlphaFoldDB" id="A0A7I8VGA9"/>
<dbReference type="Pfam" id="PF07679">
    <property type="entry name" value="I-set"/>
    <property type="match status" value="1"/>
</dbReference>
<dbReference type="InterPro" id="IPR003599">
    <property type="entry name" value="Ig_sub"/>
</dbReference>
<feature type="domain" description="Fibronectin type-III" evidence="8">
    <location>
        <begin position="903"/>
        <end position="1003"/>
    </location>
</feature>
<dbReference type="EMBL" id="CAJFCJ010000005">
    <property type="protein sequence ID" value="CAD5114730.1"/>
    <property type="molecule type" value="Genomic_DNA"/>
</dbReference>
<dbReference type="SMART" id="SM00409">
    <property type="entry name" value="IG"/>
    <property type="match status" value="6"/>
</dbReference>
<organism evidence="9 10">
    <name type="scientific">Dimorphilus gyrociliatus</name>
    <dbReference type="NCBI Taxonomy" id="2664684"/>
    <lineage>
        <taxon>Eukaryota</taxon>
        <taxon>Metazoa</taxon>
        <taxon>Spiralia</taxon>
        <taxon>Lophotrochozoa</taxon>
        <taxon>Annelida</taxon>
        <taxon>Polychaeta</taxon>
        <taxon>Polychaeta incertae sedis</taxon>
        <taxon>Dinophilidae</taxon>
        <taxon>Dimorphilus</taxon>
    </lineage>
</organism>
<dbReference type="Proteomes" id="UP000549394">
    <property type="component" value="Unassembled WGS sequence"/>
</dbReference>
<dbReference type="SMART" id="SM00060">
    <property type="entry name" value="FN3"/>
    <property type="match status" value="4"/>
</dbReference>
<evidence type="ECO:0000256" key="2">
    <source>
        <dbReference type="ARBA" id="ARBA00023157"/>
    </source>
</evidence>
<dbReference type="PANTHER" id="PTHR44170">
    <property type="entry name" value="PROTEIN SIDEKICK"/>
    <property type="match status" value="1"/>
</dbReference>
<dbReference type="FunFam" id="2.60.40.10:FF:000052">
    <property type="entry name" value="Contactin 1"/>
    <property type="match status" value="1"/>
</dbReference>
<dbReference type="InterPro" id="IPR036116">
    <property type="entry name" value="FN3_sf"/>
</dbReference>
<dbReference type="FunFam" id="2.60.40.10:FF:000028">
    <property type="entry name" value="Neuronal cell adhesion molecule"/>
    <property type="match status" value="1"/>
</dbReference>
<evidence type="ECO:0000256" key="4">
    <source>
        <dbReference type="SAM" id="MobiDB-lite"/>
    </source>
</evidence>
<dbReference type="SUPFAM" id="SSF48726">
    <property type="entry name" value="Immunoglobulin"/>
    <property type="match status" value="6"/>
</dbReference>
<dbReference type="FunFam" id="2.60.40.10:FF:000032">
    <property type="entry name" value="palladin isoform X1"/>
    <property type="match status" value="1"/>
</dbReference>
<dbReference type="PROSITE" id="PS50853">
    <property type="entry name" value="FN3"/>
    <property type="match status" value="4"/>
</dbReference>
<comment type="caution">
    <text evidence="9">The sequence shown here is derived from an EMBL/GenBank/DDBJ whole genome shotgun (WGS) entry which is preliminary data.</text>
</comment>
<dbReference type="FunFam" id="2.60.40.10:FF:000064">
    <property type="entry name" value="Contactin 1"/>
    <property type="match status" value="1"/>
</dbReference>
<dbReference type="InterPro" id="IPR003961">
    <property type="entry name" value="FN3_dom"/>
</dbReference>
<feature type="domain" description="Ig-like" evidence="7">
    <location>
        <begin position="402"/>
        <end position="482"/>
    </location>
</feature>
<feature type="compositionally biased region" description="Basic and acidic residues" evidence="4">
    <location>
        <begin position="892"/>
        <end position="902"/>
    </location>
</feature>
<dbReference type="InterPro" id="IPR007110">
    <property type="entry name" value="Ig-like_dom"/>
</dbReference>
<evidence type="ECO:0000313" key="10">
    <source>
        <dbReference type="Proteomes" id="UP000549394"/>
    </source>
</evidence>
<dbReference type="GO" id="GO:0005886">
    <property type="term" value="C:plasma membrane"/>
    <property type="evidence" value="ECO:0007669"/>
    <property type="project" value="TreeGrafter"/>
</dbReference>
<dbReference type="PROSITE" id="PS50041">
    <property type="entry name" value="C_TYPE_LECTIN_2"/>
    <property type="match status" value="1"/>
</dbReference>
<dbReference type="PROSITE" id="PS50835">
    <property type="entry name" value="IG_LIKE"/>
    <property type="match status" value="6"/>
</dbReference>
<dbReference type="InterPro" id="IPR003598">
    <property type="entry name" value="Ig_sub2"/>
</dbReference>
<dbReference type="GO" id="GO:0098609">
    <property type="term" value="P:cell-cell adhesion"/>
    <property type="evidence" value="ECO:0007669"/>
    <property type="project" value="TreeGrafter"/>
</dbReference>
<evidence type="ECO:0000259" key="8">
    <source>
        <dbReference type="PROSITE" id="PS50853"/>
    </source>
</evidence>
<feature type="domain" description="Ig-like" evidence="7">
    <location>
        <begin position="287"/>
        <end position="371"/>
    </location>
</feature>
<dbReference type="InterPro" id="IPR013098">
    <property type="entry name" value="Ig_I-set"/>
</dbReference>
<keyword evidence="5" id="KW-0732">Signal</keyword>
<keyword evidence="3" id="KW-0393">Immunoglobulin domain</keyword>
<feature type="domain" description="Ig-like" evidence="7">
    <location>
        <begin position="489"/>
        <end position="575"/>
    </location>
</feature>
<feature type="region of interest" description="Disordered" evidence="4">
    <location>
        <begin position="892"/>
        <end position="912"/>
    </location>
</feature>
<dbReference type="CDD" id="cd00037">
    <property type="entry name" value="CLECT"/>
    <property type="match status" value="1"/>
</dbReference>
<dbReference type="GO" id="GO:0030424">
    <property type="term" value="C:axon"/>
    <property type="evidence" value="ECO:0007669"/>
    <property type="project" value="TreeGrafter"/>
</dbReference>
<dbReference type="InterPro" id="IPR001304">
    <property type="entry name" value="C-type_lectin-like"/>
</dbReference>
<feature type="domain" description="Fibronectin type-III" evidence="8">
    <location>
        <begin position="781"/>
        <end position="901"/>
    </location>
</feature>
<dbReference type="InterPro" id="IPR013783">
    <property type="entry name" value="Ig-like_fold"/>
</dbReference>
<keyword evidence="2" id="KW-1015">Disulfide bond</keyword>
<protein>
    <submittedName>
        <fullName evidence="9">DgyrCDS3772</fullName>
    </submittedName>
</protein>
<evidence type="ECO:0000259" key="6">
    <source>
        <dbReference type="PROSITE" id="PS50041"/>
    </source>
</evidence>
<name>A0A7I8VGA9_9ANNE</name>
<dbReference type="OrthoDB" id="3666223at2759"/>
<dbReference type="Pfam" id="PF13895">
    <property type="entry name" value="Ig_2"/>
    <property type="match status" value="1"/>
</dbReference>
<dbReference type="PANTHER" id="PTHR44170:SF6">
    <property type="entry name" value="CONTACTIN"/>
    <property type="match status" value="1"/>
</dbReference>
<evidence type="ECO:0000256" key="3">
    <source>
        <dbReference type="ARBA" id="ARBA00023319"/>
    </source>
</evidence>
<dbReference type="InterPro" id="IPR036179">
    <property type="entry name" value="Ig-like_dom_sf"/>
</dbReference>
<dbReference type="SUPFAM" id="SSF49265">
    <property type="entry name" value="Fibronectin type III"/>
    <property type="match status" value="2"/>
</dbReference>
<sequence length="1248" mass="140038">MKKTWLLILTLFYLFYTILGQLFTCPRPWVIERENCFYFQYSPLKVDEAKSVCEENGGFLISVHHNEYEYISKQLKLKSESSQVWLTGGFMDGGLYWHDGSKIENLDNFDEKSKKRNLLDDDIVVLKTFGGIWKLSLLPNNGQEFSFICRVRVTDAYMILKEERDFSYGSESGLTEERGPNFIQQPVDQIVDSEFKPEKIIMHCVATGIPSPKYSWFKLKLVGSVEILEEIDLVRKDKLAIIGGNLVISKPAENEDSGQYTCKVTNKLGSIYSQTATLSFTSLVDFPNSPSATVNFDEYASATLACSTQQYSGRLLYAWYKQNFRNFVKSKFKPYIFISRNGYLYFQSISKDDEGDYVCVVTSVNPAATISASGGKISREIPIRVNSGSAQRADPQFFEGFPRSFPKVPLQGNDVYVECLARGTDVLTYSWRRQDGQALPKSAQLQDHNRVLFFKSITISDSGIYICSVSREQGIGKTTTFSLNVDTKPFFTVPVQSQHIDKGNSFTWLCIADGLPPPEVEWIKNGKVIKNGDNPRIKVDKSLLTLNNIEDDDAGMYQCAAKNEHGKVYSSGQLRVISLAPTFRKSHLRPTMYTALRGNITLPCKPEAAPSPTKTWYFNNRVITNSLNKRVLKNGNLVLTKVTKAEQGTYKCVAENALGVAETSGELSVVKETVLSHFPSVTTVRVNRTVLLECETSHSPVLDVQYDWYQNGRKIDFIDVYYIGSIVISRKDPYFFRGTGTRKGSLVIRNAQLFHSGRYKCVGRTTSDLVSHEATLTVKGPPSPPAGITALEDDIGKKSAKVQFFPGNSNGEPIREYVVEAIVMRKIGSGIFRAESNFTVVGVFDESSLKTIAINGEVATYEATIEDLSPFTTYKFRVRAINSIGRSKPSEESKIITTKADRPSANPTNVGGGGGKVGELRITWTPVPYDKLHGEKAGYVVYWRKKDTIDWEERIAGNEATSYFSYTVGSKNFYMPYEVKVRSKNVVGLGPPTNHTLIYSAADLPPAMPSEVRPYQWNATALLVEWVSVNDTRKNVRGKLGGYRINYWRTNIDTEEEGQHMLASGNIEKALVIGLYPNVMYSVSLQVFNGAGFGPKTNPIFQRTLRKAPMNMPTEVTILGVKDGGVSLNWRGVSTGQSEEPLQGYMVKVWRLGETLYEAAEYDSERRTHIILEDLPTDREYYIRVYGYSRGGQGTMSSPATQIHLTNDCNRIIKVPYKRYVYKCSSARYLTSSILSVISMLVLLEILV</sequence>
<dbReference type="Pfam" id="PF13927">
    <property type="entry name" value="Ig_3"/>
    <property type="match status" value="3"/>
</dbReference>
<evidence type="ECO:0000259" key="7">
    <source>
        <dbReference type="PROSITE" id="PS50835"/>
    </source>
</evidence>
<dbReference type="SMART" id="SM00408">
    <property type="entry name" value="IGc2"/>
    <property type="match status" value="6"/>
</dbReference>
<feature type="chain" id="PRO_5029595784" evidence="5">
    <location>
        <begin position="21"/>
        <end position="1248"/>
    </location>
</feature>
<feature type="domain" description="Ig-like" evidence="7">
    <location>
        <begin position="581"/>
        <end position="668"/>
    </location>
</feature>
<dbReference type="Pfam" id="PF00041">
    <property type="entry name" value="fn3"/>
    <property type="match status" value="3"/>
</dbReference>
<feature type="domain" description="Ig-like" evidence="7">
    <location>
        <begin position="180"/>
        <end position="279"/>
    </location>
</feature>
<evidence type="ECO:0000256" key="5">
    <source>
        <dbReference type="SAM" id="SignalP"/>
    </source>
</evidence>
<keyword evidence="10" id="KW-1185">Reference proteome</keyword>
<feature type="domain" description="Fibronectin type-III" evidence="8">
    <location>
        <begin position="1112"/>
        <end position="1209"/>
    </location>
</feature>
<dbReference type="InterPro" id="IPR016186">
    <property type="entry name" value="C-type_lectin-like/link_sf"/>
</dbReference>
<feature type="domain" description="Ig-like" evidence="7">
    <location>
        <begin position="679"/>
        <end position="777"/>
    </location>
</feature>
<dbReference type="CDD" id="cd00063">
    <property type="entry name" value="FN3"/>
    <property type="match status" value="4"/>
</dbReference>
<dbReference type="Gene3D" id="3.10.100.10">
    <property type="entry name" value="Mannose-Binding Protein A, subunit A"/>
    <property type="match status" value="1"/>
</dbReference>
<proteinExistence type="predicted"/>
<dbReference type="SUPFAM" id="SSF56436">
    <property type="entry name" value="C-type lectin-like"/>
    <property type="match status" value="1"/>
</dbReference>
<feature type="signal peptide" evidence="5">
    <location>
        <begin position="1"/>
        <end position="20"/>
    </location>
</feature>
<dbReference type="Gene3D" id="2.60.40.10">
    <property type="entry name" value="Immunoglobulins"/>
    <property type="match status" value="10"/>
</dbReference>
<gene>
    <name evidence="9" type="ORF">DGYR_LOCUS3552</name>
</gene>
<keyword evidence="1" id="KW-0677">Repeat</keyword>
<dbReference type="InterPro" id="IPR016187">
    <property type="entry name" value="CTDL_fold"/>
</dbReference>
<dbReference type="FunFam" id="2.60.40.10:FF:000035">
    <property type="entry name" value="Contactin 1"/>
    <property type="match status" value="1"/>
</dbReference>
<reference evidence="9 10" key="1">
    <citation type="submission" date="2020-08" db="EMBL/GenBank/DDBJ databases">
        <authorList>
            <person name="Hejnol A."/>
        </authorList>
    </citation>
    <scope>NUCLEOTIDE SEQUENCE [LARGE SCALE GENOMIC DNA]</scope>
</reference>
<dbReference type="SMART" id="SM00034">
    <property type="entry name" value="CLECT"/>
    <property type="match status" value="1"/>
</dbReference>